<evidence type="ECO:0000313" key="3">
    <source>
        <dbReference type="Proteomes" id="UP000242146"/>
    </source>
</evidence>
<reference evidence="2 3" key="1">
    <citation type="submission" date="2016-07" db="EMBL/GenBank/DDBJ databases">
        <title>Pervasive Adenine N6-methylation of Active Genes in Fungi.</title>
        <authorList>
            <consortium name="DOE Joint Genome Institute"/>
            <person name="Mondo S.J."/>
            <person name="Dannebaum R.O."/>
            <person name="Kuo R.C."/>
            <person name="Labutti K."/>
            <person name="Haridas S."/>
            <person name="Kuo A."/>
            <person name="Salamov A."/>
            <person name="Ahrendt S.R."/>
            <person name="Lipzen A."/>
            <person name="Sullivan W."/>
            <person name="Andreopoulos W.B."/>
            <person name="Clum A."/>
            <person name="Lindquist E."/>
            <person name="Daum C."/>
            <person name="Ramamoorthy G.K."/>
            <person name="Gryganskyi A."/>
            <person name="Culley D."/>
            <person name="Magnuson J.K."/>
            <person name="James T.Y."/>
            <person name="O'Malley M.A."/>
            <person name="Stajich J.E."/>
            <person name="Spatafora J.W."/>
            <person name="Visel A."/>
            <person name="Grigoriev I.V."/>
        </authorList>
    </citation>
    <scope>NUCLEOTIDE SEQUENCE [LARGE SCALE GENOMIC DNA]</scope>
    <source>
        <strain evidence="2 3">NRRL 3301</strain>
    </source>
</reference>
<proteinExistence type="predicted"/>
<dbReference type="AlphaFoldDB" id="A0A1X2GUL8"/>
<dbReference type="EMBL" id="MCGT01000003">
    <property type="protein sequence ID" value="ORX61715.1"/>
    <property type="molecule type" value="Genomic_DNA"/>
</dbReference>
<accession>A0A1X2GUL8</accession>
<dbReference type="Proteomes" id="UP000242146">
    <property type="component" value="Unassembled WGS sequence"/>
</dbReference>
<evidence type="ECO:0000256" key="1">
    <source>
        <dbReference type="SAM" id="MobiDB-lite"/>
    </source>
</evidence>
<name>A0A1X2GUL8_9FUNG</name>
<organism evidence="2 3">
    <name type="scientific">Hesseltinella vesiculosa</name>
    <dbReference type="NCBI Taxonomy" id="101127"/>
    <lineage>
        <taxon>Eukaryota</taxon>
        <taxon>Fungi</taxon>
        <taxon>Fungi incertae sedis</taxon>
        <taxon>Mucoromycota</taxon>
        <taxon>Mucoromycotina</taxon>
        <taxon>Mucoromycetes</taxon>
        <taxon>Mucorales</taxon>
        <taxon>Cunninghamellaceae</taxon>
        <taxon>Hesseltinella</taxon>
    </lineage>
</organism>
<feature type="region of interest" description="Disordered" evidence="1">
    <location>
        <begin position="194"/>
        <end position="239"/>
    </location>
</feature>
<protein>
    <submittedName>
        <fullName evidence="2">Uncharacterized protein</fullName>
    </submittedName>
</protein>
<evidence type="ECO:0000313" key="2">
    <source>
        <dbReference type="EMBL" id="ORX61715.1"/>
    </source>
</evidence>
<gene>
    <name evidence="2" type="ORF">DM01DRAFT_1380550</name>
</gene>
<sequence length="288" mass="32964">MVDNRKITLQKLARWHPSQTSMNDKRRAANIWDGVLHPIEHEELKQGDLYVLKIHLVSIGLFQGWNDDMCCFAILRSDVHPLRWSHARYLPGDFDAYAAFDFAGNPTVHLWHKYLRADVPLNWFILFEEARRKQREWTMQVLGHQPPPAAHHPMNTSLPPPHLHRPVVDDDAYSAMTPSRQSEEHLSSISSLAIDPRPMQLPPHHLQQHDPQDFGHNPPHPLTPPMPSSPVAKSIDTPTITPSQHLDLALQGTADDTIENVPPHKQSRRRASMIAVKNIFRRVSSKSR</sequence>
<dbReference type="OrthoDB" id="2330750at2759"/>
<keyword evidence="3" id="KW-1185">Reference proteome</keyword>
<comment type="caution">
    <text evidence="2">The sequence shown here is derived from an EMBL/GenBank/DDBJ whole genome shotgun (WGS) entry which is preliminary data.</text>
</comment>
<feature type="compositionally biased region" description="Pro residues" evidence="1">
    <location>
        <begin position="218"/>
        <end position="228"/>
    </location>
</feature>